<dbReference type="OrthoDB" id="9917222at2"/>
<dbReference type="Proteomes" id="UP000184096">
    <property type="component" value="Chromosome I"/>
</dbReference>
<keyword evidence="2" id="KW-1185">Reference proteome</keyword>
<organism evidence="1 2">
    <name type="scientific">Bradyrhizobium erythrophlei</name>
    <dbReference type="NCBI Taxonomy" id="1437360"/>
    <lineage>
        <taxon>Bacteria</taxon>
        <taxon>Pseudomonadati</taxon>
        <taxon>Pseudomonadota</taxon>
        <taxon>Alphaproteobacteria</taxon>
        <taxon>Hyphomicrobiales</taxon>
        <taxon>Nitrobacteraceae</taxon>
        <taxon>Bradyrhizobium</taxon>
    </lineage>
</organism>
<evidence type="ECO:0000313" key="1">
    <source>
        <dbReference type="EMBL" id="SHN79158.1"/>
    </source>
</evidence>
<protein>
    <submittedName>
        <fullName evidence="1">Uncharacterized protein</fullName>
    </submittedName>
</protein>
<reference evidence="2" key="1">
    <citation type="submission" date="2016-11" db="EMBL/GenBank/DDBJ databases">
        <authorList>
            <person name="Varghese N."/>
            <person name="Submissions S."/>
        </authorList>
    </citation>
    <scope>NUCLEOTIDE SEQUENCE [LARGE SCALE GENOMIC DNA]</scope>
    <source>
        <strain evidence="2">GAS401</strain>
    </source>
</reference>
<dbReference type="AlphaFoldDB" id="A0A1M7U895"/>
<dbReference type="EMBL" id="LT670849">
    <property type="protein sequence ID" value="SHN79158.1"/>
    <property type="molecule type" value="Genomic_DNA"/>
</dbReference>
<gene>
    <name evidence="1" type="ORF">SAMN05444170_3931</name>
</gene>
<evidence type="ECO:0000313" key="2">
    <source>
        <dbReference type="Proteomes" id="UP000184096"/>
    </source>
</evidence>
<proteinExistence type="predicted"/>
<name>A0A1M7U895_9BRAD</name>
<sequence>MARFPDESEVNAATAAFEPYYKAVGKVVHAWNGLQEQLAIVFCRVTNIDQTMGLSVWHSANSDRAQRQMLKAALSAVDDDWHLKYPKGEEDIRWLLSSADALAEVRNNVIHAPCSVALDDKSDFEIIPFSFHGNRRAKALRGKVILDEFCRCEANANRLKGYARWIDCVLSLEGYAWPDRPVLS</sequence>
<dbReference type="RefSeq" id="WP_072820210.1">
    <property type="nucleotide sequence ID" value="NZ_LT670849.1"/>
</dbReference>
<accession>A0A1M7U895</accession>